<reference evidence="2 3" key="1">
    <citation type="submission" date="2024-11" db="EMBL/GenBank/DDBJ databases">
        <title>Adaptive evolution of stress response genes in parasites aligns with host niche diversity.</title>
        <authorList>
            <person name="Hahn C."/>
            <person name="Resl P."/>
        </authorList>
    </citation>
    <scope>NUCLEOTIDE SEQUENCE [LARGE SCALE GENOMIC DNA]</scope>
    <source>
        <strain evidence="2">EGGRZ-B1_66</strain>
        <tissue evidence="2">Body</tissue>
    </source>
</reference>
<comment type="caution">
    <text evidence="2">The sequence shown here is derived from an EMBL/GenBank/DDBJ whole genome shotgun (WGS) entry which is preliminary data.</text>
</comment>
<accession>A0ABD2QP84</accession>
<name>A0ABD2QP84_9PLAT</name>
<dbReference type="AlphaFoldDB" id="A0ABD2QP84"/>
<dbReference type="InterPro" id="IPR046362">
    <property type="entry name" value="Zw10/DSL1_C_sf"/>
</dbReference>
<dbReference type="EMBL" id="JBJKFK010000006">
    <property type="protein sequence ID" value="KAL3321207.1"/>
    <property type="molecule type" value="Genomic_DNA"/>
</dbReference>
<sequence>MHQNTIERAKELIATTHLTGNKPVGSIIDNLLDDLNNLAISESINKDDGHITNLISECEEMLQDVTNLKILDQVIRQSDLKLIRSSFESLHQKNGQIILRKYLNDSSPINNDAILFIDNVWKSRIQYGFAQNKPQILINNSIETRLKIPNCDVLQDLIAITHLLHQSEYKVSELILFMWEDLLCCWLKSLRCKNARLNLIIVEDEESGLEIALNPVKATNDSTVLNELLILRDFLSKFSAHLMELKIGNKTLWDWAIERQLFGCSLISLVEKYIFDEEVSPRCEKSIIVWETILGLASKYGLITKVEIEKNEQQQDEFVHFSKQFWKLFSDLNLAKQESLHDKQEDCLGNDFLNMEHINTFARCYNEQKSKDDFKKLFNFLNEVFLYVTSYRDHYSTELSNDLSFGSLMHNSLLYLAHEQIFLLSGLNLDGVSLPNLQRFVPLLKLEAANSLLQPLEKEKTMFMSVLEQLKALQYCKTAGIPDAEIQNDHEMTKALDGISRFLQEVEHKIRPLNEKQKNKIMTGFHDCFFHKLFQIILDLEDITQDGANHLTKFLTTLPSRLRITEFNTKEDTLLKLQAFTFVISADSLEKITASWLEGTRPFARIDIFTPTDLTCLIKILYSASEKRDNFLNHLSK</sequence>
<keyword evidence="3" id="KW-1185">Reference proteome</keyword>
<organism evidence="2 3">
    <name type="scientific">Cichlidogyrus casuarinus</name>
    <dbReference type="NCBI Taxonomy" id="1844966"/>
    <lineage>
        <taxon>Eukaryota</taxon>
        <taxon>Metazoa</taxon>
        <taxon>Spiralia</taxon>
        <taxon>Lophotrochozoa</taxon>
        <taxon>Platyhelminthes</taxon>
        <taxon>Monogenea</taxon>
        <taxon>Monopisthocotylea</taxon>
        <taxon>Dactylogyridea</taxon>
        <taxon>Ancyrocephalidae</taxon>
        <taxon>Cichlidogyrus</taxon>
    </lineage>
</organism>
<evidence type="ECO:0000259" key="1">
    <source>
        <dbReference type="Pfam" id="PF22766"/>
    </source>
</evidence>
<gene>
    <name evidence="2" type="ORF">Ciccas_000127</name>
</gene>
<dbReference type="Proteomes" id="UP001626550">
    <property type="component" value="Unassembled WGS sequence"/>
</dbReference>
<dbReference type="InterPro" id="IPR055148">
    <property type="entry name" value="ZW10_C_2"/>
</dbReference>
<dbReference type="Gene3D" id="1.10.357.150">
    <property type="match status" value="1"/>
</dbReference>
<protein>
    <recommendedName>
        <fullName evidence="1">ZW10 C-terminal helical domain-containing protein</fullName>
    </recommendedName>
</protein>
<feature type="domain" description="ZW10 C-terminal helical" evidence="1">
    <location>
        <begin position="509"/>
        <end position="633"/>
    </location>
</feature>
<dbReference type="Pfam" id="PF22766">
    <property type="entry name" value="ZW10_C2"/>
    <property type="match status" value="1"/>
</dbReference>
<evidence type="ECO:0000313" key="3">
    <source>
        <dbReference type="Proteomes" id="UP001626550"/>
    </source>
</evidence>
<evidence type="ECO:0000313" key="2">
    <source>
        <dbReference type="EMBL" id="KAL3321207.1"/>
    </source>
</evidence>
<proteinExistence type="predicted"/>